<feature type="chain" id="PRO_5034462572" evidence="1">
    <location>
        <begin position="24"/>
        <end position="143"/>
    </location>
</feature>
<name>A0A8H5XP17_9HYPO</name>
<evidence type="ECO:0000256" key="1">
    <source>
        <dbReference type="SAM" id="SignalP"/>
    </source>
</evidence>
<accession>A0A8H5XP17</accession>
<gene>
    <name evidence="2" type="ORF">FGLOB1_12993</name>
</gene>
<keyword evidence="1" id="KW-0732">Signal</keyword>
<keyword evidence="3" id="KW-1185">Reference proteome</keyword>
<dbReference type="EMBL" id="JAAQPF010000771">
    <property type="protein sequence ID" value="KAF5697129.1"/>
    <property type="molecule type" value="Genomic_DNA"/>
</dbReference>
<dbReference type="Proteomes" id="UP000532311">
    <property type="component" value="Unassembled WGS sequence"/>
</dbReference>
<feature type="signal peptide" evidence="1">
    <location>
        <begin position="1"/>
        <end position="23"/>
    </location>
</feature>
<organism evidence="2 3">
    <name type="scientific">Fusarium globosum</name>
    <dbReference type="NCBI Taxonomy" id="78864"/>
    <lineage>
        <taxon>Eukaryota</taxon>
        <taxon>Fungi</taxon>
        <taxon>Dikarya</taxon>
        <taxon>Ascomycota</taxon>
        <taxon>Pezizomycotina</taxon>
        <taxon>Sordariomycetes</taxon>
        <taxon>Hypocreomycetidae</taxon>
        <taxon>Hypocreales</taxon>
        <taxon>Nectriaceae</taxon>
        <taxon>Fusarium</taxon>
        <taxon>Fusarium fujikuroi species complex</taxon>
    </lineage>
</organism>
<reference evidence="2 3" key="1">
    <citation type="submission" date="2020-05" db="EMBL/GenBank/DDBJ databases">
        <title>Identification and distribution of gene clusters putatively required for synthesis of sphingolipid metabolism inhibitors in phylogenetically diverse species of the filamentous fungus Fusarium.</title>
        <authorList>
            <person name="Kim H.-S."/>
            <person name="Busman M."/>
            <person name="Brown D.W."/>
            <person name="Divon H."/>
            <person name="Uhlig S."/>
            <person name="Proctor R.H."/>
        </authorList>
    </citation>
    <scope>NUCLEOTIDE SEQUENCE [LARGE SCALE GENOMIC DNA]</scope>
    <source>
        <strain evidence="2 3">NRRL 26131</strain>
    </source>
</reference>
<comment type="caution">
    <text evidence="2">The sequence shown here is derived from an EMBL/GenBank/DDBJ whole genome shotgun (WGS) entry which is preliminary data.</text>
</comment>
<evidence type="ECO:0000313" key="2">
    <source>
        <dbReference type="EMBL" id="KAF5697129.1"/>
    </source>
</evidence>
<dbReference type="AlphaFoldDB" id="A0A8H5XP17"/>
<proteinExistence type="predicted"/>
<sequence length="143" mass="16459">MLHGHPITSFLLFQAAFIQNLSTGPDFPQGFHRERYTQMLDACSLRRPQSAIEQELIETHRDIPSRSRGSKLKFEREALVEAMHLNEAMGVMDEGDQAATDQLTKWKTRLEQDENWPYLVGRKSSRTSLTSIKIDIPTMHFSL</sequence>
<evidence type="ECO:0000313" key="3">
    <source>
        <dbReference type="Proteomes" id="UP000532311"/>
    </source>
</evidence>
<protein>
    <submittedName>
        <fullName evidence="2">Uncharacterized protein</fullName>
    </submittedName>
</protein>